<feature type="compositionally biased region" description="Basic residues" evidence="13">
    <location>
        <begin position="632"/>
        <end position="641"/>
    </location>
</feature>
<feature type="compositionally biased region" description="Acidic residues" evidence="13">
    <location>
        <begin position="352"/>
        <end position="361"/>
    </location>
</feature>
<organism evidence="15">
    <name type="scientific">Chromera velia CCMP2878</name>
    <dbReference type="NCBI Taxonomy" id="1169474"/>
    <lineage>
        <taxon>Eukaryota</taxon>
        <taxon>Sar</taxon>
        <taxon>Alveolata</taxon>
        <taxon>Colpodellida</taxon>
        <taxon>Chromeraceae</taxon>
        <taxon>Chromera</taxon>
    </lineage>
</organism>
<evidence type="ECO:0000256" key="12">
    <source>
        <dbReference type="RuleBase" id="RU003515"/>
    </source>
</evidence>
<protein>
    <recommendedName>
        <fullName evidence="12">Ribonuclease</fullName>
        <ecNumber evidence="12">3.1.26.4</ecNumber>
    </recommendedName>
</protein>
<dbReference type="InterPro" id="IPR036397">
    <property type="entry name" value="RNaseH_sf"/>
</dbReference>
<keyword evidence="8 11" id="KW-0255">Endonuclease</keyword>
<evidence type="ECO:0000256" key="4">
    <source>
        <dbReference type="ARBA" id="ARBA00007383"/>
    </source>
</evidence>
<comment type="subcellular location">
    <subcellularLocation>
        <location evidence="3">Cytoplasm</location>
    </subcellularLocation>
</comment>
<dbReference type="Gene3D" id="3.30.420.10">
    <property type="entry name" value="Ribonuclease H-like superfamily/Ribonuclease H"/>
    <property type="match status" value="1"/>
</dbReference>
<keyword evidence="9 11" id="KW-0378">Hydrolase</keyword>
<dbReference type="GO" id="GO:0032299">
    <property type="term" value="C:ribonuclease H2 complex"/>
    <property type="evidence" value="ECO:0007669"/>
    <property type="project" value="TreeGrafter"/>
</dbReference>
<evidence type="ECO:0000256" key="2">
    <source>
        <dbReference type="ARBA" id="ARBA00004065"/>
    </source>
</evidence>
<comment type="catalytic activity">
    <reaction evidence="1 11 12">
        <text>Endonucleolytic cleavage to 5'-phosphomonoester.</text>
        <dbReference type="EC" id="3.1.26.4"/>
    </reaction>
</comment>
<dbReference type="PANTHER" id="PTHR10954">
    <property type="entry name" value="RIBONUCLEASE H2 SUBUNIT A"/>
    <property type="match status" value="1"/>
</dbReference>
<proteinExistence type="inferred from homology"/>
<dbReference type="SUPFAM" id="SSF53098">
    <property type="entry name" value="Ribonuclease H-like"/>
    <property type="match status" value="1"/>
</dbReference>
<evidence type="ECO:0000256" key="3">
    <source>
        <dbReference type="ARBA" id="ARBA00004496"/>
    </source>
</evidence>
<keyword evidence="5" id="KW-0963">Cytoplasm</keyword>
<name>A0A0G4I0W6_9ALVE</name>
<feature type="domain" description="RNase H type-2" evidence="14">
    <location>
        <begin position="24"/>
        <end position="282"/>
    </location>
</feature>
<dbReference type="InterPro" id="IPR001352">
    <property type="entry name" value="RNase_HII/HIII"/>
</dbReference>
<comment type="function">
    <text evidence="2 12">Endonuclease that specifically degrades the RNA of RNA-DNA hybrids.</text>
</comment>
<feature type="region of interest" description="Disordered" evidence="13">
    <location>
        <begin position="457"/>
        <end position="479"/>
    </location>
</feature>
<evidence type="ECO:0000256" key="11">
    <source>
        <dbReference type="PROSITE-ProRule" id="PRU01319"/>
    </source>
</evidence>
<dbReference type="CDD" id="cd07182">
    <property type="entry name" value="RNase_HII_bacteria_HII_like"/>
    <property type="match status" value="1"/>
</dbReference>
<evidence type="ECO:0000256" key="6">
    <source>
        <dbReference type="ARBA" id="ARBA00022722"/>
    </source>
</evidence>
<dbReference type="EC" id="3.1.26.4" evidence="12"/>
<dbReference type="AlphaFoldDB" id="A0A0G4I0W6"/>
<evidence type="ECO:0000256" key="10">
    <source>
        <dbReference type="ARBA" id="ARBA00023211"/>
    </source>
</evidence>
<dbReference type="VEuPathDB" id="CryptoDB:Cvel_10046"/>
<gene>
    <name evidence="15" type="ORF">Cvel_10046</name>
</gene>
<evidence type="ECO:0000256" key="13">
    <source>
        <dbReference type="SAM" id="MobiDB-lite"/>
    </source>
</evidence>
<accession>A0A0G4I0W6</accession>
<dbReference type="PANTHER" id="PTHR10954:SF23">
    <property type="entry name" value="RIBONUCLEASE"/>
    <property type="match status" value="1"/>
</dbReference>
<feature type="binding site" evidence="11">
    <location>
        <position position="31"/>
    </location>
    <ligand>
        <name>a divalent metal cation</name>
        <dbReference type="ChEBI" id="CHEBI:60240"/>
    </ligand>
</feature>
<dbReference type="InterPro" id="IPR024567">
    <property type="entry name" value="RNase_HII/HIII_dom"/>
</dbReference>
<evidence type="ECO:0000256" key="8">
    <source>
        <dbReference type="ARBA" id="ARBA00022759"/>
    </source>
</evidence>
<feature type="binding site" evidence="11">
    <location>
        <position position="30"/>
    </location>
    <ligand>
        <name>a divalent metal cation</name>
        <dbReference type="ChEBI" id="CHEBI:60240"/>
    </ligand>
</feature>
<evidence type="ECO:0000256" key="1">
    <source>
        <dbReference type="ARBA" id="ARBA00000077"/>
    </source>
</evidence>
<feature type="compositionally biased region" description="Basic and acidic residues" evidence="13">
    <location>
        <begin position="303"/>
        <end position="322"/>
    </location>
</feature>
<keyword evidence="10" id="KW-0464">Manganese</keyword>
<dbReference type="GO" id="GO:0046872">
    <property type="term" value="F:metal ion binding"/>
    <property type="evidence" value="ECO:0007669"/>
    <property type="project" value="UniProtKB-KW"/>
</dbReference>
<evidence type="ECO:0000259" key="14">
    <source>
        <dbReference type="PROSITE" id="PS51975"/>
    </source>
</evidence>
<reference evidence="15" key="1">
    <citation type="submission" date="2014-11" db="EMBL/GenBank/DDBJ databases">
        <authorList>
            <person name="Otto D Thomas"/>
            <person name="Naeem Raeece"/>
        </authorList>
    </citation>
    <scope>NUCLEOTIDE SEQUENCE</scope>
</reference>
<dbReference type="GO" id="GO:0005737">
    <property type="term" value="C:cytoplasm"/>
    <property type="evidence" value="ECO:0007669"/>
    <property type="project" value="UniProtKB-SubCell"/>
</dbReference>
<dbReference type="GO" id="GO:0006298">
    <property type="term" value="P:mismatch repair"/>
    <property type="evidence" value="ECO:0007669"/>
    <property type="project" value="TreeGrafter"/>
</dbReference>
<dbReference type="Pfam" id="PF01351">
    <property type="entry name" value="RNase_HII"/>
    <property type="match status" value="1"/>
</dbReference>
<dbReference type="GO" id="GO:0004523">
    <property type="term" value="F:RNA-DNA hybrid ribonuclease activity"/>
    <property type="evidence" value="ECO:0007669"/>
    <property type="project" value="UniProtKB-UniRule"/>
</dbReference>
<feature type="region of interest" description="Disordered" evidence="13">
    <location>
        <begin position="285"/>
        <end position="322"/>
    </location>
</feature>
<comment type="cofactor">
    <cofactor evidence="11">
        <name>Mn(2+)</name>
        <dbReference type="ChEBI" id="CHEBI:29035"/>
    </cofactor>
    <cofactor evidence="11">
        <name>Mg(2+)</name>
        <dbReference type="ChEBI" id="CHEBI:18420"/>
    </cofactor>
    <text evidence="11">Manganese or magnesium. Binds 1 divalent metal ion per monomer in the absence of substrate. May bind a second metal ion after substrate binding.</text>
</comment>
<evidence type="ECO:0000256" key="9">
    <source>
        <dbReference type="ARBA" id="ARBA00022801"/>
    </source>
</evidence>
<evidence type="ECO:0000256" key="5">
    <source>
        <dbReference type="ARBA" id="ARBA00022490"/>
    </source>
</evidence>
<dbReference type="InterPro" id="IPR012337">
    <property type="entry name" value="RNaseH-like_sf"/>
</dbReference>
<dbReference type="EMBL" id="CDMZ01004690">
    <property type="protein sequence ID" value="CEM50516.1"/>
    <property type="molecule type" value="Genomic_DNA"/>
</dbReference>
<sequence>MVKQSAGASAGRIEEERLEKGGCAFVVGVDEAGRGPLAGPVVAAACWLPKGLESEIQGIRDSKKLTEEERDAAFCQLVKTPGVVWAAEEVDELFIDRFNILSATKLAMTRCIRSVAARLMEEKRKTKARRQPGKNETKVDSSIECLTLLERERRLMTQSLEGEEEEDASKVGVLVDGNQIPPLLQECGALECRAVVGGDDREMSIAAASIIAKVVRDRRMFLLHQTAEEGVEERRGLKEFEVEGHKGYPTGAHRGLLSVIPPSSIHRWSFNPVWQSLLKFQPKEEKEKEEKEEAGARQQKRSGAAEKETKIKDRPAAVEPVKKTSREFPSLLKKIRETLASLPSSFFSSSDSSDDKEEDNQTETATQAPESSGLLDKETLVSVAGDLCSTLPDSLREAWTVRLAIRLTRPSDDLGSLCCVSSIGPVKTASSSSSAANQKGTLPHSSLSLTHAASVSHFPKEGGATGKPQRAIGGKGGGEEEASLDAVFSRCVSTEVSSVPADFLPDLLETARTAILENENEEETEKAKTKRAGAKARGKAKAKAGVQGKGKGKLAVNLKASKPKSKAVLPKPKKKTQKRPPPSTLESAPSEETAETQISVSAPPSQSAPSEEASEVVQGKAANRKGEGRTLPKPKRGLKRGACHDPPAAAETEADEGKTAVAGGKRRKGGK</sequence>
<dbReference type="GO" id="GO:0043137">
    <property type="term" value="P:DNA replication, removal of RNA primer"/>
    <property type="evidence" value="ECO:0007669"/>
    <property type="project" value="TreeGrafter"/>
</dbReference>
<feature type="compositionally biased region" description="Basic residues" evidence="13">
    <location>
        <begin position="561"/>
        <end position="578"/>
    </location>
</feature>
<comment type="similarity">
    <text evidence="4 12">Belongs to the RNase HII family.</text>
</comment>
<feature type="compositionally biased region" description="Basic residues" evidence="13">
    <location>
        <begin position="528"/>
        <end position="542"/>
    </location>
</feature>
<dbReference type="GO" id="GO:0003723">
    <property type="term" value="F:RNA binding"/>
    <property type="evidence" value="ECO:0007669"/>
    <property type="project" value="UniProtKB-UniRule"/>
</dbReference>
<keyword evidence="6 11" id="KW-0540">Nuclease</keyword>
<evidence type="ECO:0000313" key="15">
    <source>
        <dbReference type="EMBL" id="CEM50516.1"/>
    </source>
</evidence>
<dbReference type="PROSITE" id="PS51975">
    <property type="entry name" value="RNASE_H_2"/>
    <property type="match status" value="1"/>
</dbReference>
<dbReference type="InterPro" id="IPR022898">
    <property type="entry name" value="RNase_HII"/>
</dbReference>
<evidence type="ECO:0000256" key="7">
    <source>
        <dbReference type="ARBA" id="ARBA00022723"/>
    </source>
</evidence>
<feature type="compositionally biased region" description="Low complexity" evidence="13">
    <location>
        <begin position="599"/>
        <end position="618"/>
    </location>
</feature>
<keyword evidence="7 11" id="KW-0479">Metal-binding</keyword>
<feature type="region of interest" description="Disordered" evidence="13">
    <location>
        <begin position="515"/>
        <end position="671"/>
    </location>
</feature>
<feature type="region of interest" description="Disordered" evidence="13">
    <location>
        <begin position="345"/>
        <end position="376"/>
    </location>
</feature>
<feature type="binding site" evidence="11">
    <location>
        <position position="176"/>
    </location>
    <ligand>
        <name>a divalent metal cation</name>
        <dbReference type="ChEBI" id="CHEBI:60240"/>
    </ligand>
</feature>
<feature type="compositionally biased region" description="Basic and acidic residues" evidence="13">
    <location>
        <begin position="285"/>
        <end position="295"/>
    </location>
</feature>